<accession>A0AAD9LRN7</accession>
<protein>
    <submittedName>
        <fullName evidence="1">Uncharacterized protein</fullName>
    </submittedName>
</protein>
<reference evidence="1" key="1">
    <citation type="submission" date="2023-08" db="EMBL/GenBank/DDBJ databases">
        <title>Reference Genome Resource for the Citrus Pathogen Phytophthora citrophthora.</title>
        <authorList>
            <person name="Moller H."/>
            <person name="Coetzee B."/>
            <person name="Rose L.J."/>
            <person name="Van Niekerk J.M."/>
        </authorList>
    </citation>
    <scope>NUCLEOTIDE SEQUENCE</scope>
    <source>
        <strain evidence="1">STE-U-9442</strain>
    </source>
</reference>
<proteinExistence type="predicted"/>
<evidence type="ECO:0000313" key="1">
    <source>
        <dbReference type="EMBL" id="KAK1947063.1"/>
    </source>
</evidence>
<dbReference type="EMBL" id="JASMQC010000002">
    <property type="protein sequence ID" value="KAK1947063.1"/>
    <property type="molecule type" value="Genomic_DNA"/>
</dbReference>
<sequence>MAKVVNCKRALQPFGVVTHRRTHHPCVVDEQVETVELGPEHPCKRSDAVDFGQIQQHKLHRLTNQYYCISATSFALTREYHVFPAQRQRLGSFEANPAIVTGHS</sequence>
<gene>
    <name evidence="1" type="ORF">P3T76_001073</name>
</gene>
<keyword evidence="2" id="KW-1185">Reference proteome</keyword>
<comment type="caution">
    <text evidence="1">The sequence shown here is derived from an EMBL/GenBank/DDBJ whole genome shotgun (WGS) entry which is preliminary data.</text>
</comment>
<name>A0AAD9LRN7_9STRA</name>
<dbReference type="Proteomes" id="UP001259832">
    <property type="component" value="Unassembled WGS sequence"/>
</dbReference>
<evidence type="ECO:0000313" key="2">
    <source>
        <dbReference type="Proteomes" id="UP001259832"/>
    </source>
</evidence>
<organism evidence="1 2">
    <name type="scientific">Phytophthora citrophthora</name>
    <dbReference type="NCBI Taxonomy" id="4793"/>
    <lineage>
        <taxon>Eukaryota</taxon>
        <taxon>Sar</taxon>
        <taxon>Stramenopiles</taxon>
        <taxon>Oomycota</taxon>
        <taxon>Peronosporomycetes</taxon>
        <taxon>Peronosporales</taxon>
        <taxon>Peronosporaceae</taxon>
        <taxon>Phytophthora</taxon>
    </lineage>
</organism>
<dbReference type="AlphaFoldDB" id="A0AAD9LRN7"/>